<evidence type="ECO:0000313" key="5">
    <source>
        <dbReference type="EMBL" id="AYG63943.1"/>
    </source>
</evidence>
<evidence type="ECO:0000313" key="6">
    <source>
        <dbReference type="Proteomes" id="UP000282195"/>
    </source>
</evidence>
<keyword evidence="3" id="KW-0804">Transcription</keyword>
<dbReference type="PRINTS" id="PR00037">
    <property type="entry name" value="HTHLACR"/>
</dbReference>
<feature type="domain" description="HTH deoR-type" evidence="4">
    <location>
        <begin position="4"/>
        <end position="59"/>
    </location>
</feature>
<keyword evidence="2" id="KW-0238">DNA-binding</keyword>
<dbReference type="InterPro" id="IPR014036">
    <property type="entry name" value="DeoR-like_C"/>
</dbReference>
<dbReference type="InterPro" id="IPR037171">
    <property type="entry name" value="NagB/RpiA_transferase-like"/>
</dbReference>
<dbReference type="InterPro" id="IPR001034">
    <property type="entry name" value="DeoR_HTH"/>
</dbReference>
<dbReference type="AlphaFoldDB" id="A0A387G065"/>
<dbReference type="GO" id="GO:0003700">
    <property type="term" value="F:DNA-binding transcription factor activity"/>
    <property type="evidence" value="ECO:0007669"/>
    <property type="project" value="InterPro"/>
</dbReference>
<dbReference type="PROSITE" id="PS00894">
    <property type="entry name" value="HTH_DEOR_1"/>
    <property type="match status" value="1"/>
</dbReference>
<dbReference type="Gene3D" id="3.40.50.1360">
    <property type="match status" value="1"/>
</dbReference>
<dbReference type="GO" id="GO:0003677">
    <property type="term" value="F:DNA binding"/>
    <property type="evidence" value="ECO:0007669"/>
    <property type="project" value="UniProtKB-KW"/>
</dbReference>
<dbReference type="OrthoDB" id="31600at2"/>
<keyword evidence="6" id="KW-1185">Reference proteome</keyword>
<evidence type="ECO:0000256" key="3">
    <source>
        <dbReference type="ARBA" id="ARBA00023163"/>
    </source>
</evidence>
<organism evidence="5 6">
    <name type="scientific">Rhizobium jaguaris</name>
    <dbReference type="NCBI Taxonomy" id="1312183"/>
    <lineage>
        <taxon>Bacteria</taxon>
        <taxon>Pseudomonadati</taxon>
        <taxon>Pseudomonadota</taxon>
        <taxon>Alphaproteobacteria</taxon>
        <taxon>Hyphomicrobiales</taxon>
        <taxon>Rhizobiaceae</taxon>
        <taxon>Rhizobium/Agrobacterium group</taxon>
        <taxon>Rhizobium</taxon>
    </lineage>
</organism>
<accession>A0A387G065</accession>
<evidence type="ECO:0000256" key="2">
    <source>
        <dbReference type="ARBA" id="ARBA00023125"/>
    </source>
</evidence>
<dbReference type="SUPFAM" id="SSF46785">
    <property type="entry name" value="Winged helix' DNA-binding domain"/>
    <property type="match status" value="1"/>
</dbReference>
<dbReference type="SMART" id="SM00420">
    <property type="entry name" value="HTH_DEOR"/>
    <property type="match status" value="1"/>
</dbReference>
<keyword evidence="5" id="KW-0614">Plasmid</keyword>
<evidence type="ECO:0000259" key="4">
    <source>
        <dbReference type="PROSITE" id="PS51000"/>
    </source>
</evidence>
<geneLocation type="plasmid" evidence="6">
    <name>prccge525b</name>
</geneLocation>
<dbReference type="Proteomes" id="UP000282195">
    <property type="component" value="Plasmid pRCCGE525b"/>
</dbReference>
<dbReference type="PANTHER" id="PTHR30363">
    <property type="entry name" value="HTH-TYPE TRANSCRIPTIONAL REGULATOR SRLR-RELATED"/>
    <property type="match status" value="1"/>
</dbReference>
<proteinExistence type="predicted"/>
<sequence length="258" mass="28088">MSSSHQRRKQILSMIEATGEVRTRELIEMLGISEETVRRDLKMFERSGRVVRVHGGAVATGEPKLLALASRSTSQAGQKDDIASMALSLLKPGQNVFLGGGSTVLALARRISALPKMRIVTNMIDTCIAAAEGGRHEVSLLGGNFNADHRSVMGPLALRTLEEQLLDLAIIGVNAVDPERGFFDHEEIGQSLAATLARQAEKVVILADHTKFDVRARFRILPPQAISVLVTDRIPSARALELFGRVRVNVIWAGRKPS</sequence>
<dbReference type="InterPro" id="IPR018356">
    <property type="entry name" value="Tscrpt_reg_HTH_DeoR_CS"/>
</dbReference>
<dbReference type="SMART" id="SM01134">
    <property type="entry name" value="DeoRC"/>
    <property type="match status" value="1"/>
</dbReference>
<gene>
    <name evidence="5" type="ORF">CCGE525_34475</name>
</gene>
<dbReference type="EMBL" id="CP032696">
    <property type="protein sequence ID" value="AYG63943.1"/>
    <property type="molecule type" value="Genomic_DNA"/>
</dbReference>
<dbReference type="KEGG" id="rjg:CCGE525_34475"/>
<evidence type="ECO:0000256" key="1">
    <source>
        <dbReference type="ARBA" id="ARBA00023015"/>
    </source>
</evidence>
<dbReference type="Gene3D" id="1.10.10.10">
    <property type="entry name" value="Winged helix-like DNA-binding domain superfamily/Winged helix DNA-binding domain"/>
    <property type="match status" value="1"/>
</dbReference>
<dbReference type="SUPFAM" id="SSF100950">
    <property type="entry name" value="NagB/RpiA/CoA transferase-like"/>
    <property type="match status" value="1"/>
</dbReference>
<keyword evidence="1" id="KW-0805">Transcription regulation</keyword>
<dbReference type="RefSeq" id="WP_120708842.1">
    <property type="nucleotide sequence ID" value="NZ_CP032696.1"/>
</dbReference>
<dbReference type="Pfam" id="PF00455">
    <property type="entry name" value="DeoRC"/>
    <property type="match status" value="1"/>
</dbReference>
<dbReference type="PANTHER" id="PTHR30363:SF44">
    <property type="entry name" value="AGA OPERON TRANSCRIPTIONAL REPRESSOR-RELATED"/>
    <property type="match status" value="1"/>
</dbReference>
<dbReference type="InterPro" id="IPR036390">
    <property type="entry name" value="WH_DNA-bd_sf"/>
</dbReference>
<dbReference type="InterPro" id="IPR036388">
    <property type="entry name" value="WH-like_DNA-bd_sf"/>
</dbReference>
<name>A0A387G065_9HYPH</name>
<dbReference type="InterPro" id="IPR050313">
    <property type="entry name" value="Carb_Metab_HTH_regulators"/>
</dbReference>
<protein>
    <submittedName>
        <fullName evidence="5">DeoR/GlpR transcriptional regulator</fullName>
    </submittedName>
</protein>
<reference evidence="5 6" key="1">
    <citation type="submission" date="2018-10" db="EMBL/GenBank/DDBJ databases">
        <title>Rhizobium etli, R. leguminosarum and a new Rhizobium genospecies from Phaseolus dumosus.</title>
        <authorList>
            <person name="Ramirez-Puebla S.T."/>
            <person name="Rogel-Hernandez M.A."/>
            <person name="Guerrero G."/>
            <person name="Ormeno-Orrillo E."/>
            <person name="Martinez-Romero J.C."/>
            <person name="Negrete-Yankelevich S."/>
            <person name="Martinez-Romero E."/>
        </authorList>
    </citation>
    <scope>NUCLEOTIDE SEQUENCE [LARGE SCALE GENOMIC DNA]</scope>
    <source>
        <strain evidence="5 6">CCGE525</strain>
        <plasmid evidence="6">prccge525b</plasmid>
    </source>
</reference>
<dbReference type="PROSITE" id="PS51000">
    <property type="entry name" value="HTH_DEOR_2"/>
    <property type="match status" value="1"/>
</dbReference>
<dbReference type="Pfam" id="PF08220">
    <property type="entry name" value="HTH_DeoR"/>
    <property type="match status" value="1"/>
</dbReference>